<accession>F7XN49</accession>
<dbReference type="AlphaFoldDB" id="F7XN49"/>
<dbReference type="InterPro" id="IPR013950">
    <property type="entry name" value="Mis14/Nsl1"/>
</dbReference>
<gene>
    <name evidence="1" type="ordered locus">Mzhil_1317</name>
</gene>
<organism evidence="1 2">
    <name type="scientific">Methanosalsum zhilinae (strain DSM 4017 / NBRC 107636 / OCM 62 / WeN5)</name>
    <name type="common">Methanohalophilus zhilinae</name>
    <dbReference type="NCBI Taxonomy" id="679901"/>
    <lineage>
        <taxon>Archaea</taxon>
        <taxon>Methanobacteriati</taxon>
        <taxon>Methanobacteriota</taxon>
        <taxon>Stenosarchaea group</taxon>
        <taxon>Methanomicrobia</taxon>
        <taxon>Methanosarcinales</taxon>
        <taxon>Methanosarcinaceae</taxon>
        <taxon>Methanosalsum</taxon>
    </lineage>
</organism>
<reference evidence="1 2" key="1">
    <citation type="submission" date="2010-07" db="EMBL/GenBank/DDBJ databases">
        <title>The complete genome of Methanosalsum zhilinae DSM 4017.</title>
        <authorList>
            <consortium name="US DOE Joint Genome Institute (JGI-PGF)"/>
            <person name="Lucas S."/>
            <person name="Copeland A."/>
            <person name="Lapidus A."/>
            <person name="Glavina del Rio T."/>
            <person name="Dalin E."/>
            <person name="Tice H."/>
            <person name="Bruce D."/>
            <person name="Goodwin L."/>
            <person name="Pitluck S."/>
            <person name="Kyrpides N."/>
            <person name="Mavromatis K."/>
            <person name="Ovchinnikova G."/>
            <person name="Daligault H."/>
            <person name="Detter J.C."/>
            <person name="Han C."/>
            <person name="Tapia R."/>
            <person name="Larimer F."/>
            <person name="Land M."/>
            <person name="Hauser L."/>
            <person name="Markowitz V."/>
            <person name="Cheng J.-F."/>
            <person name="Hugenholtz P."/>
            <person name="Woyke T."/>
            <person name="Wu D."/>
            <person name="Spring S."/>
            <person name="Schueler E."/>
            <person name="Brambilla E."/>
            <person name="Klenk H.-P."/>
            <person name="Eisen J.A."/>
        </authorList>
    </citation>
    <scope>NUCLEOTIDE SEQUENCE [LARGE SCALE GENOMIC DNA]</scope>
    <source>
        <strain evidence="2">DSM 4017 / NBRC 107636 / OCM 62 / WeN5</strain>
    </source>
</reference>
<dbReference type="OrthoDB" id="116925at2157"/>
<dbReference type="Pfam" id="PF08641">
    <property type="entry name" value="Mis14"/>
    <property type="match status" value="1"/>
</dbReference>
<keyword evidence="2" id="KW-1185">Reference proteome</keyword>
<proteinExistence type="predicted"/>
<dbReference type="EMBL" id="CP002101">
    <property type="protein sequence ID" value="AEH61167.1"/>
    <property type="molecule type" value="Genomic_DNA"/>
</dbReference>
<protein>
    <submittedName>
        <fullName evidence="1">Uncharacterized protein</fullName>
    </submittedName>
</protein>
<dbReference type="GO" id="GO:0000776">
    <property type="term" value="C:kinetochore"/>
    <property type="evidence" value="ECO:0007669"/>
    <property type="project" value="InterPro"/>
</dbReference>
<dbReference type="HOGENOM" id="CLU_159743_0_0_2"/>
<dbReference type="KEGG" id="mzh:Mzhil_1317"/>
<name>F7XN49_METZD</name>
<evidence type="ECO:0000313" key="1">
    <source>
        <dbReference type="EMBL" id="AEH61167.1"/>
    </source>
</evidence>
<evidence type="ECO:0000313" key="2">
    <source>
        <dbReference type="Proteomes" id="UP000006622"/>
    </source>
</evidence>
<dbReference type="Proteomes" id="UP000006622">
    <property type="component" value="Chromosome"/>
</dbReference>
<sequence>MKEIESINKPSRSPTLKTIKMVEDTLQNMDDSITSIAELKRHLPKQVNHSTLKTILEYLEESNKIAVSIKGITWIHNGNERLNKAISRDTEL</sequence>